<evidence type="ECO:0000256" key="2">
    <source>
        <dbReference type="ARBA" id="ARBA00004496"/>
    </source>
</evidence>
<comment type="subcellular location">
    <subcellularLocation>
        <location evidence="2">Cytoplasm</location>
    </subcellularLocation>
</comment>
<evidence type="ECO:0000313" key="9">
    <source>
        <dbReference type="Proteomes" id="UP000198534"/>
    </source>
</evidence>
<dbReference type="GO" id="GO:0005737">
    <property type="term" value="C:cytoplasm"/>
    <property type="evidence" value="ECO:0007669"/>
    <property type="project" value="UniProtKB-SubCell"/>
</dbReference>
<evidence type="ECO:0000256" key="6">
    <source>
        <dbReference type="ARBA" id="ARBA00022683"/>
    </source>
</evidence>
<accession>A0A1H2W761</accession>
<reference evidence="8 9" key="1">
    <citation type="submission" date="2016-10" db="EMBL/GenBank/DDBJ databases">
        <authorList>
            <person name="de Groot N.N."/>
        </authorList>
    </citation>
    <scope>NUCLEOTIDE SEQUENCE [LARGE SCALE GENOMIC DNA]</scope>
    <source>
        <strain evidence="8 9">DSM 45610</strain>
    </source>
</reference>
<evidence type="ECO:0000256" key="4">
    <source>
        <dbReference type="ARBA" id="ARBA00022490"/>
    </source>
</evidence>
<dbReference type="STRING" id="1048340.SAMN05444487_10637"/>
<dbReference type="OrthoDB" id="9809047at2"/>
<dbReference type="SUPFAM" id="SSF55594">
    <property type="entry name" value="HPr-like"/>
    <property type="match status" value="1"/>
</dbReference>
<dbReference type="NCBIfam" id="TIGR01003">
    <property type="entry name" value="PTS_HPr_family"/>
    <property type="match status" value="1"/>
</dbReference>
<dbReference type="PANTHER" id="PTHR33705:SF2">
    <property type="entry name" value="PHOSPHOCARRIER PROTEIN NPR"/>
    <property type="match status" value="1"/>
</dbReference>
<evidence type="ECO:0000259" key="7">
    <source>
        <dbReference type="PROSITE" id="PS51350"/>
    </source>
</evidence>
<proteinExistence type="predicted"/>
<dbReference type="InterPro" id="IPR001020">
    <property type="entry name" value="PTS_HPr_His_P_site"/>
</dbReference>
<evidence type="ECO:0000256" key="1">
    <source>
        <dbReference type="ARBA" id="ARBA00003681"/>
    </source>
</evidence>
<dbReference type="Proteomes" id="UP000198534">
    <property type="component" value="Unassembled WGS sequence"/>
</dbReference>
<sequence length="88" mass="9415">MNYEEKVTIQNETGLHARPAAQLVKEAGSFQSTIQLIKGTQEADAKSLLGVMSLSVGKGDELIIRADGEDATEAVQALQQLITTQLSD</sequence>
<keyword evidence="5" id="KW-0813">Transport</keyword>
<evidence type="ECO:0000313" key="8">
    <source>
        <dbReference type="EMBL" id="SDW76371.1"/>
    </source>
</evidence>
<gene>
    <name evidence="8" type="ORF">SAMN05444487_10637</name>
</gene>
<dbReference type="GO" id="GO:0009401">
    <property type="term" value="P:phosphoenolpyruvate-dependent sugar phosphotransferase system"/>
    <property type="evidence" value="ECO:0007669"/>
    <property type="project" value="UniProtKB-KW"/>
</dbReference>
<keyword evidence="6" id="KW-0598">Phosphotransferase system</keyword>
<dbReference type="PROSITE" id="PS51350">
    <property type="entry name" value="PTS_HPR_DOM"/>
    <property type="match status" value="1"/>
</dbReference>
<organism evidence="8 9">
    <name type="scientific">Marininema mesophilum</name>
    <dbReference type="NCBI Taxonomy" id="1048340"/>
    <lineage>
        <taxon>Bacteria</taxon>
        <taxon>Bacillati</taxon>
        <taxon>Bacillota</taxon>
        <taxon>Bacilli</taxon>
        <taxon>Bacillales</taxon>
        <taxon>Thermoactinomycetaceae</taxon>
        <taxon>Marininema</taxon>
    </lineage>
</organism>
<dbReference type="CDD" id="cd00367">
    <property type="entry name" value="PTS-HPr_like"/>
    <property type="match status" value="1"/>
</dbReference>
<feature type="domain" description="HPr" evidence="7">
    <location>
        <begin position="2"/>
        <end position="88"/>
    </location>
</feature>
<dbReference type="Gene3D" id="3.30.1340.10">
    <property type="entry name" value="HPr-like"/>
    <property type="match status" value="1"/>
</dbReference>
<keyword evidence="5" id="KW-0762">Sugar transport</keyword>
<protein>
    <recommendedName>
        <fullName evidence="3">Phosphocarrier protein HPr</fullName>
    </recommendedName>
</protein>
<dbReference type="RefSeq" id="WP_091738885.1">
    <property type="nucleotide sequence ID" value="NZ_FNNQ01000006.1"/>
</dbReference>
<keyword evidence="4" id="KW-0963">Cytoplasm</keyword>
<dbReference type="InterPro" id="IPR000032">
    <property type="entry name" value="HPr-like"/>
</dbReference>
<dbReference type="PRINTS" id="PR00107">
    <property type="entry name" value="PHOSPHOCPHPR"/>
</dbReference>
<comment type="function">
    <text evidence="1">General (non sugar-specific) component of the phosphoenolpyruvate-dependent sugar phosphotransferase system (sugar PTS). This major carbohydrate active-transport system catalyzes the phosphorylation of incoming sugar substrates concomitantly with their translocation across the cell membrane. The phosphoryl group from phosphoenolpyruvate (PEP) is transferred to the phosphoryl carrier protein HPr by enzyme I. Phospho-HPr then transfers it to the PTS EIIA domain.</text>
</comment>
<dbReference type="Pfam" id="PF00381">
    <property type="entry name" value="PTS-HPr"/>
    <property type="match status" value="1"/>
</dbReference>
<evidence type="ECO:0000256" key="3">
    <source>
        <dbReference type="ARBA" id="ARBA00020422"/>
    </source>
</evidence>
<dbReference type="EMBL" id="FNNQ01000006">
    <property type="protein sequence ID" value="SDW76371.1"/>
    <property type="molecule type" value="Genomic_DNA"/>
</dbReference>
<dbReference type="PANTHER" id="PTHR33705">
    <property type="entry name" value="PHOSPHOCARRIER PROTEIN HPR"/>
    <property type="match status" value="1"/>
</dbReference>
<keyword evidence="9" id="KW-1185">Reference proteome</keyword>
<dbReference type="InterPro" id="IPR050399">
    <property type="entry name" value="HPr"/>
</dbReference>
<dbReference type="AlphaFoldDB" id="A0A1H2W761"/>
<name>A0A1H2W761_9BACL</name>
<evidence type="ECO:0000256" key="5">
    <source>
        <dbReference type="ARBA" id="ARBA00022597"/>
    </source>
</evidence>
<dbReference type="PROSITE" id="PS00369">
    <property type="entry name" value="PTS_HPR_HIS"/>
    <property type="match status" value="1"/>
</dbReference>
<dbReference type="InterPro" id="IPR035895">
    <property type="entry name" value="HPr-like_sf"/>
</dbReference>